<evidence type="ECO:0000313" key="4">
    <source>
        <dbReference type="Proteomes" id="UP000051861"/>
    </source>
</evidence>
<dbReference type="Pfam" id="PF02464">
    <property type="entry name" value="CinA"/>
    <property type="match status" value="1"/>
</dbReference>
<gene>
    <name evidence="3" type="ORF">AMJ44_04970</name>
</gene>
<dbReference type="SUPFAM" id="SSF53218">
    <property type="entry name" value="Molybdenum cofactor biosynthesis proteins"/>
    <property type="match status" value="1"/>
</dbReference>
<dbReference type="CDD" id="cd00885">
    <property type="entry name" value="cinA"/>
    <property type="match status" value="1"/>
</dbReference>
<dbReference type="PANTHER" id="PTHR13939:SF0">
    <property type="entry name" value="NMN AMIDOHYDROLASE-LIKE PROTEIN YFAY"/>
    <property type="match status" value="1"/>
</dbReference>
<name>A0A0S7Y499_UNCSA</name>
<comment type="similarity">
    <text evidence="1">Belongs to the CinA family.</text>
</comment>
<dbReference type="InterPro" id="IPR041424">
    <property type="entry name" value="CinA_KH"/>
</dbReference>
<feature type="domain" description="MoaB/Mog" evidence="2">
    <location>
        <begin position="10"/>
        <end position="176"/>
    </location>
</feature>
<accession>A0A0S7Y499</accession>
<dbReference type="Gene3D" id="3.90.950.20">
    <property type="entry name" value="CinA-like"/>
    <property type="match status" value="1"/>
</dbReference>
<dbReference type="NCBIfam" id="TIGR00199">
    <property type="entry name" value="PncC_domain"/>
    <property type="match status" value="1"/>
</dbReference>
<dbReference type="NCBIfam" id="NF001813">
    <property type="entry name" value="PRK00549.1"/>
    <property type="match status" value="1"/>
</dbReference>
<reference evidence="3 4" key="1">
    <citation type="journal article" date="2015" name="Microbiome">
        <title>Genomic resolution of linkages in carbon, nitrogen, and sulfur cycling among widespread estuary sediment bacteria.</title>
        <authorList>
            <person name="Baker B.J."/>
            <person name="Lazar C.S."/>
            <person name="Teske A.P."/>
            <person name="Dick G.J."/>
        </authorList>
    </citation>
    <scope>NUCLEOTIDE SEQUENCE [LARGE SCALE GENOMIC DNA]</scope>
    <source>
        <strain evidence="3">DG_54_3</strain>
    </source>
</reference>
<dbReference type="NCBIfam" id="TIGR00200">
    <property type="entry name" value="cinA_nterm"/>
    <property type="match status" value="1"/>
</dbReference>
<evidence type="ECO:0000259" key="2">
    <source>
        <dbReference type="SMART" id="SM00852"/>
    </source>
</evidence>
<dbReference type="InterPro" id="IPR008135">
    <property type="entry name" value="Competence-induced_CinA"/>
</dbReference>
<evidence type="ECO:0000256" key="1">
    <source>
        <dbReference type="HAMAP-Rule" id="MF_00226"/>
    </source>
</evidence>
<dbReference type="EMBL" id="LIZX01000035">
    <property type="protein sequence ID" value="KPJ68956.1"/>
    <property type="molecule type" value="Genomic_DNA"/>
</dbReference>
<dbReference type="AlphaFoldDB" id="A0A0S7Y499"/>
<organism evidence="3 4">
    <name type="scientific">candidate division WOR-1 bacterium DG_54_3</name>
    <dbReference type="NCBI Taxonomy" id="1703775"/>
    <lineage>
        <taxon>Bacteria</taxon>
        <taxon>Bacillati</taxon>
        <taxon>Saganbacteria</taxon>
    </lineage>
</organism>
<dbReference type="HAMAP" id="MF_00226_B">
    <property type="entry name" value="CinA_B"/>
    <property type="match status" value="1"/>
</dbReference>
<dbReference type="Pfam" id="PF18146">
    <property type="entry name" value="CinA_KH"/>
    <property type="match status" value="1"/>
</dbReference>
<dbReference type="InterPro" id="IPR008136">
    <property type="entry name" value="CinA_C"/>
</dbReference>
<dbReference type="InterPro" id="IPR050101">
    <property type="entry name" value="CinA"/>
</dbReference>
<proteinExistence type="inferred from homology"/>
<dbReference type="PATRIC" id="fig|1703775.3.peg.1733"/>
<evidence type="ECO:0000313" key="3">
    <source>
        <dbReference type="EMBL" id="KPJ68956.1"/>
    </source>
</evidence>
<dbReference type="Pfam" id="PF00994">
    <property type="entry name" value="MoCF_biosynth"/>
    <property type="match status" value="1"/>
</dbReference>
<dbReference type="NCBIfam" id="TIGR00177">
    <property type="entry name" value="molyb_syn"/>
    <property type="match status" value="1"/>
</dbReference>
<protein>
    <recommendedName>
        <fullName evidence="1">CinA-like protein</fullName>
    </recommendedName>
</protein>
<dbReference type="Proteomes" id="UP000051861">
    <property type="component" value="Unassembled WGS sequence"/>
</dbReference>
<dbReference type="Gene3D" id="3.40.980.10">
    <property type="entry name" value="MoaB/Mog-like domain"/>
    <property type="match status" value="1"/>
</dbReference>
<dbReference type="InterPro" id="IPR036425">
    <property type="entry name" value="MoaB/Mog-like_dom_sf"/>
</dbReference>
<comment type="caution">
    <text evidence="3">The sequence shown here is derived from an EMBL/GenBank/DDBJ whole genome shotgun (WGS) entry which is preliminary data.</text>
</comment>
<dbReference type="SMART" id="SM00852">
    <property type="entry name" value="MoCF_biosynth"/>
    <property type="match status" value="1"/>
</dbReference>
<dbReference type="Gene3D" id="3.30.70.2860">
    <property type="match status" value="1"/>
</dbReference>
<dbReference type="PIRSF" id="PIRSF006728">
    <property type="entry name" value="CinA"/>
    <property type="match status" value="1"/>
</dbReference>
<dbReference type="InterPro" id="IPR036653">
    <property type="entry name" value="CinA-like_C"/>
</dbReference>
<dbReference type="InterPro" id="IPR001453">
    <property type="entry name" value="MoaB/Mog_dom"/>
</dbReference>
<sequence length="429" mass="48040">MKDRTDLRIEIMAVGSELLTPYFQDTNSLYLTERLNDLAMEVSFKTIVGDDWDDLTQRIQESLNHADIIIAMGGLGPTKDDKTREAFATVLERKLIFKEALLKKIEARFKRRRLSMPQVNKRQAYIIDGAQVLENRNGTAPGLWLDRKGQVIVLLPGPPHELKPMFETSVWPHLQKLRKGYIARRILKTTGLTESRIESLIFDVYPKAPYLKLTTLAYPGQIEIHMTGHSKESQGQAERRVKKLEKTILSRLKDNVFSTSGEELEEVIGKLLRRNKKTLAAAESCTGGFLGHRITNVPGSSEYFTQSVVTYSNEAKTNLLNVYSDLIEKYGAVSSQVAQAMATGIKEKAQTKYGLAITGIAGPTGGTAEKPVGLVYTALAWDKGSEVAKNLFLGNREAIKFQSSQKALDMLRRHILTIKMKNSLVKERG</sequence>
<dbReference type="SUPFAM" id="SSF142433">
    <property type="entry name" value="CinA-like"/>
    <property type="match status" value="1"/>
</dbReference>
<dbReference type="PANTHER" id="PTHR13939">
    <property type="entry name" value="NICOTINAMIDE-NUCLEOTIDE AMIDOHYDROLASE PNCC"/>
    <property type="match status" value="1"/>
</dbReference>